<dbReference type="SUPFAM" id="SSF55729">
    <property type="entry name" value="Acyl-CoA N-acyltransferases (Nat)"/>
    <property type="match status" value="1"/>
</dbReference>
<dbReference type="EMBL" id="JAZEWV010000020">
    <property type="protein sequence ID" value="MEE4544668.1"/>
    <property type="molecule type" value="Genomic_DNA"/>
</dbReference>
<name>A0ABU7PFS1_9ACTN</name>
<evidence type="ECO:0000313" key="4">
    <source>
        <dbReference type="Proteomes" id="UP001344658"/>
    </source>
</evidence>
<sequence length="228" mass="24433">MGVAIRRAGAGDRDALARLLDEGFHHDPVSSWIFPDLEHRRSRHGVLMGAFLDSALDEGYVDMAEDGSAVALWMSVPAGKHDESHETGVAAIGVSEGEGGGEGEGADDGAEPDEAQSVRAAVDPGNERVEQIVRLLGAAHPADRPHEYLMLITVSSDVRSQGVGAALIGSVLERCDREGLHAYLEASSERSSHLYERLGFAFTGSTIDLPDGPRMWPMWREPRPLTAG</sequence>
<evidence type="ECO:0000256" key="1">
    <source>
        <dbReference type="SAM" id="MobiDB-lite"/>
    </source>
</evidence>
<feature type="domain" description="N-acetyltransferase" evidence="2">
    <location>
        <begin position="137"/>
        <end position="223"/>
    </location>
</feature>
<dbReference type="PANTHER" id="PTHR42791">
    <property type="entry name" value="GNAT FAMILY ACETYLTRANSFERASE"/>
    <property type="match status" value="1"/>
</dbReference>
<dbReference type="InterPro" id="IPR052523">
    <property type="entry name" value="Trichothecene_AcTrans"/>
</dbReference>
<dbReference type="Proteomes" id="UP001344658">
    <property type="component" value="Unassembled WGS sequence"/>
</dbReference>
<dbReference type="Pfam" id="PF13673">
    <property type="entry name" value="Acetyltransf_10"/>
    <property type="match status" value="1"/>
</dbReference>
<comment type="caution">
    <text evidence="3">The sequence shown here is derived from an EMBL/GenBank/DDBJ whole genome shotgun (WGS) entry which is preliminary data.</text>
</comment>
<keyword evidence="4" id="KW-1185">Reference proteome</keyword>
<feature type="compositionally biased region" description="Acidic residues" evidence="1">
    <location>
        <begin position="99"/>
        <end position="114"/>
    </location>
</feature>
<proteinExistence type="predicted"/>
<protein>
    <submittedName>
        <fullName evidence="3">GNAT family N-acetyltransferase</fullName>
    </submittedName>
</protein>
<dbReference type="InterPro" id="IPR000182">
    <property type="entry name" value="GNAT_dom"/>
</dbReference>
<reference evidence="3 4" key="1">
    <citation type="submission" date="2023-12" db="EMBL/GenBank/DDBJ databases">
        <title>Streptomyces sp. V4-01.</title>
        <authorList>
            <person name="Somphong A."/>
            <person name="Phongsopitanun W."/>
        </authorList>
    </citation>
    <scope>NUCLEOTIDE SEQUENCE [LARGE SCALE GENOMIC DNA]</scope>
    <source>
        <strain evidence="3 4">V4-01</strain>
    </source>
</reference>
<dbReference type="RefSeq" id="WP_330797671.1">
    <property type="nucleotide sequence ID" value="NZ_JAZEWV010000020.1"/>
</dbReference>
<feature type="region of interest" description="Disordered" evidence="1">
    <location>
        <begin position="93"/>
        <end position="123"/>
    </location>
</feature>
<dbReference type="Gene3D" id="3.40.630.30">
    <property type="match status" value="1"/>
</dbReference>
<organism evidence="3 4">
    <name type="scientific">Actinacidiphila polyblastidii</name>
    <dbReference type="NCBI Taxonomy" id="3110430"/>
    <lineage>
        <taxon>Bacteria</taxon>
        <taxon>Bacillati</taxon>
        <taxon>Actinomycetota</taxon>
        <taxon>Actinomycetes</taxon>
        <taxon>Kitasatosporales</taxon>
        <taxon>Streptomycetaceae</taxon>
        <taxon>Actinacidiphila</taxon>
    </lineage>
</organism>
<accession>A0ABU7PFS1</accession>
<dbReference type="PROSITE" id="PS51186">
    <property type="entry name" value="GNAT"/>
    <property type="match status" value="1"/>
</dbReference>
<dbReference type="PANTHER" id="PTHR42791:SF1">
    <property type="entry name" value="N-ACETYLTRANSFERASE DOMAIN-CONTAINING PROTEIN"/>
    <property type="match status" value="1"/>
</dbReference>
<evidence type="ECO:0000313" key="3">
    <source>
        <dbReference type="EMBL" id="MEE4544668.1"/>
    </source>
</evidence>
<evidence type="ECO:0000259" key="2">
    <source>
        <dbReference type="PROSITE" id="PS51186"/>
    </source>
</evidence>
<gene>
    <name evidence="3" type="ORF">V2S66_22155</name>
</gene>
<dbReference type="InterPro" id="IPR016181">
    <property type="entry name" value="Acyl_CoA_acyltransferase"/>
</dbReference>